<dbReference type="AlphaFoldDB" id="A0A0F9M9T2"/>
<name>A0A0F9M9T2_9ZZZZ</name>
<comment type="caution">
    <text evidence="1">The sequence shown here is derived from an EMBL/GenBank/DDBJ whole genome shotgun (WGS) entry which is preliminary data.</text>
</comment>
<reference evidence="1" key="1">
    <citation type="journal article" date="2015" name="Nature">
        <title>Complex archaea that bridge the gap between prokaryotes and eukaryotes.</title>
        <authorList>
            <person name="Spang A."/>
            <person name="Saw J.H."/>
            <person name="Jorgensen S.L."/>
            <person name="Zaremba-Niedzwiedzka K."/>
            <person name="Martijn J."/>
            <person name="Lind A.E."/>
            <person name="van Eijk R."/>
            <person name="Schleper C."/>
            <person name="Guy L."/>
            <person name="Ettema T.J."/>
        </authorList>
    </citation>
    <scope>NUCLEOTIDE SEQUENCE</scope>
</reference>
<sequence length="217" mass="25039">MLELVPKPQFTVVVPPKMLQEGYLVNFTQGWPSTLAHVHNKTFRIEATNQVPYDLNYIIPAADYRDVDFSNGSGNYQESVYPNKTETLFEVSIGLGPMWDPDEPPPNYLVHFYIPADRHINYLEYAGMTPDVSSATLRYLGARKPEDSPYVEPRIKVYFVKDLAPLIARVYVLAGVDYEKCVLGLTINKCRLREVEQPTDEQKLKAKVIRYYDELRW</sequence>
<evidence type="ECO:0000313" key="1">
    <source>
        <dbReference type="EMBL" id="KKM65872.1"/>
    </source>
</evidence>
<proteinExistence type="predicted"/>
<protein>
    <submittedName>
        <fullName evidence="1">Uncharacterized protein</fullName>
    </submittedName>
</protein>
<gene>
    <name evidence="1" type="ORF">LCGC14_1486880</name>
</gene>
<dbReference type="EMBL" id="LAZR01010642">
    <property type="protein sequence ID" value="KKM65872.1"/>
    <property type="molecule type" value="Genomic_DNA"/>
</dbReference>
<accession>A0A0F9M9T2</accession>
<organism evidence="1">
    <name type="scientific">marine sediment metagenome</name>
    <dbReference type="NCBI Taxonomy" id="412755"/>
    <lineage>
        <taxon>unclassified sequences</taxon>
        <taxon>metagenomes</taxon>
        <taxon>ecological metagenomes</taxon>
    </lineage>
</organism>